<dbReference type="PANTHER" id="PTHR47893">
    <property type="entry name" value="REGULATORY PROTEIN PCHR"/>
    <property type="match status" value="1"/>
</dbReference>
<dbReference type="SMART" id="SM00342">
    <property type="entry name" value="HTH_ARAC"/>
    <property type="match status" value="1"/>
</dbReference>
<keyword evidence="2" id="KW-0804">Transcription</keyword>
<comment type="caution">
    <text evidence="4">The sequence shown here is derived from an EMBL/GenBank/DDBJ whole genome shotgun (WGS) entry which is preliminary data.</text>
</comment>
<gene>
    <name evidence="4" type="ORF">GCM10009431_16930</name>
</gene>
<dbReference type="Gene3D" id="1.10.10.60">
    <property type="entry name" value="Homeodomain-like"/>
    <property type="match status" value="2"/>
</dbReference>
<evidence type="ECO:0000259" key="3">
    <source>
        <dbReference type="PROSITE" id="PS01124"/>
    </source>
</evidence>
<evidence type="ECO:0000313" key="5">
    <source>
        <dbReference type="Proteomes" id="UP001500736"/>
    </source>
</evidence>
<dbReference type="Proteomes" id="UP001500736">
    <property type="component" value="Unassembled WGS sequence"/>
</dbReference>
<evidence type="ECO:0000313" key="4">
    <source>
        <dbReference type="EMBL" id="GAA0743604.1"/>
    </source>
</evidence>
<dbReference type="PANTHER" id="PTHR47893:SF1">
    <property type="entry name" value="REGULATORY PROTEIN PCHR"/>
    <property type="match status" value="1"/>
</dbReference>
<dbReference type="SUPFAM" id="SSF46689">
    <property type="entry name" value="Homeodomain-like"/>
    <property type="match status" value="2"/>
</dbReference>
<evidence type="ECO:0000256" key="2">
    <source>
        <dbReference type="ARBA" id="ARBA00023163"/>
    </source>
</evidence>
<name>A0ABN1JNS9_9FLAO</name>
<dbReference type="EMBL" id="BAAAGF010000002">
    <property type="protein sequence ID" value="GAA0743604.1"/>
    <property type="molecule type" value="Genomic_DNA"/>
</dbReference>
<keyword evidence="1" id="KW-0805">Transcription regulation</keyword>
<dbReference type="Pfam" id="PF12833">
    <property type="entry name" value="HTH_18"/>
    <property type="match status" value="1"/>
</dbReference>
<dbReference type="InterPro" id="IPR009057">
    <property type="entry name" value="Homeodomain-like_sf"/>
</dbReference>
<reference evidence="4 5" key="1">
    <citation type="journal article" date="2019" name="Int. J. Syst. Evol. Microbiol.">
        <title>The Global Catalogue of Microorganisms (GCM) 10K type strain sequencing project: providing services to taxonomists for standard genome sequencing and annotation.</title>
        <authorList>
            <consortium name="The Broad Institute Genomics Platform"/>
            <consortium name="The Broad Institute Genome Sequencing Center for Infectious Disease"/>
            <person name="Wu L."/>
            <person name="Ma J."/>
        </authorList>
    </citation>
    <scope>NUCLEOTIDE SEQUENCE [LARGE SCALE GENOMIC DNA]</scope>
    <source>
        <strain evidence="4 5">JCM 15976</strain>
    </source>
</reference>
<proteinExistence type="predicted"/>
<dbReference type="InterPro" id="IPR018060">
    <property type="entry name" value="HTH_AraC"/>
</dbReference>
<protein>
    <recommendedName>
        <fullName evidence="3">HTH araC/xylS-type domain-containing protein</fullName>
    </recommendedName>
</protein>
<sequence length="283" mass="32247">MNREIIDINDCTILLEEASTNTTLVDSCFFDEPVIAIAFYGAGDVGLNVKYNEKTKTFHHTKGMVLSFYADEKVEFEHLVSSQKPLQCLVIATSLRNLDKLPNGEGQFLEQFLHQLVHPKDHYVEGPVFKMSPEMFLLVEQFFSNTYEGGIKMMFYKSHMTALLSHYFGQLASQQSTKINVEQLEKINLAQEILLSDLENPPSLTELAHKIGTNTNTLKKEFKAQFGVPVFKYLQNERLNKAHNLIKKERTTIQEAAWAVGYDSLGSFSNAFEKKFGYRPSQV</sequence>
<organism evidence="4 5">
    <name type="scientific">Gaetbulibacter jejuensis</name>
    <dbReference type="NCBI Taxonomy" id="584607"/>
    <lineage>
        <taxon>Bacteria</taxon>
        <taxon>Pseudomonadati</taxon>
        <taxon>Bacteroidota</taxon>
        <taxon>Flavobacteriia</taxon>
        <taxon>Flavobacteriales</taxon>
        <taxon>Flavobacteriaceae</taxon>
        <taxon>Gaetbulibacter</taxon>
    </lineage>
</organism>
<dbReference type="InterPro" id="IPR053142">
    <property type="entry name" value="PchR_regulatory_protein"/>
</dbReference>
<dbReference type="PROSITE" id="PS01124">
    <property type="entry name" value="HTH_ARAC_FAMILY_2"/>
    <property type="match status" value="1"/>
</dbReference>
<feature type="domain" description="HTH araC/xylS-type" evidence="3">
    <location>
        <begin position="188"/>
        <end position="283"/>
    </location>
</feature>
<keyword evidence="5" id="KW-1185">Reference proteome</keyword>
<dbReference type="RefSeq" id="WP_343797446.1">
    <property type="nucleotide sequence ID" value="NZ_BAAAGF010000002.1"/>
</dbReference>
<evidence type="ECO:0000256" key="1">
    <source>
        <dbReference type="ARBA" id="ARBA00023015"/>
    </source>
</evidence>
<accession>A0ABN1JNS9</accession>